<evidence type="ECO:0000256" key="4">
    <source>
        <dbReference type="ARBA" id="ARBA00016219"/>
    </source>
</evidence>
<dbReference type="PROSITE" id="PS00974">
    <property type="entry name" value="MANNITOL_DHGENASE"/>
    <property type="match status" value="1"/>
</dbReference>
<accession>A0ABR1JSA2</accession>
<dbReference type="InterPro" id="IPR013131">
    <property type="entry name" value="Mannitol_DH_N"/>
</dbReference>
<dbReference type="EC" id="1.1.1.17" evidence="3"/>
<evidence type="ECO:0000256" key="5">
    <source>
        <dbReference type="ARBA" id="ARBA00023002"/>
    </source>
</evidence>
<dbReference type="InterPro" id="IPR013328">
    <property type="entry name" value="6PGD_dom2"/>
</dbReference>
<reference evidence="10 11" key="1">
    <citation type="submission" date="2024-01" db="EMBL/GenBank/DDBJ databases">
        <title>A draft genome for the cacao thread blight pathogen Marasmiellus scandens.</title>
        <authorList>
            <person name="Baruah I.K."/>
            <person name="Leung J."/>
            <person name="Bukari Y."/>
            <person name="Amoako-Attah I."/>
            <person name="Meinhardt L.W."/>
            <person name="Bailey B.A."/>
            <person name="Cohen S.P."/>
        </authorList>
    </citation>
    <scope>NUCLEOTIDE SEQUENCE [LARGE SCALE GENOMIC DNA]</scope>
    <source>
        <strain evidence="10 11">GH-19</strain>
    </source>
</reference>
<comment type="subunit">
    <text evidence="2">Monomer.</text>
</comment>
<evidence type="ECO:0000256" key="1">
    <source>
        <dbReference type="ARBA" id="ARBA00006541"/>
    </source>
</evidence>
<dbReference type="SUPFAM" id="SSF48179">
    <property type="entry name" value="6-phosphogluconate dehydrogenase C-terminal domain-like"/>
    <property type="match status" value="1"/>
</dbReference>
<organism evidence="10 11">
    <name type="scientific">Marasmiellus scandens</name>
    <dbReference type="NCBI Taxonomy" id="2682957"/>
    <lineage>
        <taxon>Eukaryota</taxon>
        <taxon>Fungi</taxon>
        <taxon>Dikarya</taxon>
        <taxon>Basidiomycota</taxon>
        <taxon>Agaricomycotina</taxon>
        <taxon>Agaricomycetes</taxon>
        <taxon>Agaricomycetidae</taxon>
        <taxon>Agaricales</taxon>
        <taxon>Marasmiineae</taxon>
        <taxon>Omphalotaceae</taxon>
        <taxon>Marasmiellus</taxon>
    </lineage>
</organism>
<dbReference type="InterPro" id="IPR036291">
    <property type="entry name" value="NAD(P)-bd_dom_sf"/>
</dbReference>
<evidence type="ECO:0000313" key="11">
    <source>
        <dbReference type="Proteomes" id="UP001498398"/>
    </source>
</evidence>
<dbReference type="PANTHER" id="PTHR30524:SF0">
    <property type="entry name" value="ALTRONATE OXIDOREDUCTASE-RELATED"/>
    <property type="match status" value="1"/>
</dbReference>
<feature type="domain" description="Mannitol dehydrogenase C-terminal" evidence="9">
    <location>
        <begin position="213"/>
        <end position="359"/>
    </location>
</feature>
<gene>
    <name evidence="10" type="ORF">VKT23_005089</name>
</gene>
<sequence length="402" mass="44516">MTVVTPKKPVAIHFGAGNIGRGFIGAVLAHAGFHVVFVDVQKNIIDALNEEGGYDLHILNNGSHTERVEDVSGVLSTDLETIENVAKEPVSIITTAVGASVLPKLAKPFAQIVKTRMADKRGPINIVACENLQHATDLLKKEIEKELNDEERSYMDENIGFAVCAVDRIVPPFKGEHILDVGVEPFFEWTVDVNSLKKTDPDVHIKGMHTTDNLDAYVQRKLFTLNCGHAITSYLGFLSHKSTILDAINTPSIHSAVSQALRESGAALVRKHAIFNETDHQRYIDTTLHRFTNPHMHDEVARVGREPMRKLKRGDRLLGPIEMCREFDLPRDGLLTGVAAALLFAPEGGEDKEAKELQESVKQKGLNDVLLELTGWKDGDEDLDKIIREYEGLKGKSQNSRL</sequence>
<dbReference type="Proteomes" id="UP001498398">
    <property type="component" value="Unassembled WGS sequence"/>
</dbReference>
<dbReference type="InterPro" id="IPR008927">
    <property type="entry name" value="6-PGluconate_DH-like_C_sf"/>
</dbReference>
<keyword evidence="6" id="KW-0520">NAD</keyword>
<dbReference type="SUPFAM" id="SSF51735">
    <property type="entry name" value="NAD(P)-binding Rossmann-fold domains"/>
    <property type="match status" value="1"/>
</dbReference>
<keyword evidence="11" id="KW-1185">Reference proteome</keyword>
<dbReference type="PANTHER" id="PTHR30524">
    <property type="entry name" value="MANNITOL-1-PHOSPHATE 5-DEHYDROGENASE"/>
    <property type="match status" value="1"/>
</dbReference>
<dbReference type="InterPro" id="IPR013118">
    <property type="entry name" value="Mannitol_DH_C"/>
</dbReference>
<dbReference type="HAMAP" id="MF_00196">
    <property type="entry name" value="Mannitol_dehydrog"/>
    <property type="match status" value="1"/>
</dbReference>
<evidence type="ECO:0000256" key="2">
    <source>
        <dbReference type="ARBA" id="ARBA00011245"/>
    </source>
</evidence>
<dbReference type="Gene3D" id="3.40.50.720">
    <property type="entry name" value="NAD(P)-binding Rossmann-like Domain"/>
    <property type="match status" value="1"/>
</dbReference>
<dbReference type="EMBL" id="JBANRG010000005">
    <property type="protein sequence ID" value="KAK7466362.1"/>
    <property type="molecule type" value="Genomic_DNA"/>
</dbReference>
<dbReference type="InterPro" id="IPR000669">
    <property type="entry name" value="Mannitol_DH"/>
</dbReference>
<dbReference type="NCBIfam" id="NF002646">
    <property type="entry name" value="PRK02318.1-2"/>
    <property type="match status" value="1"/>
</dbReference>
<comment type="catalytic activity">
    <reaction evidence="7">
        <text>D-mannitol 1-phosphate + NAD(+) = beta-D-fructose 6-phosphate + NADH + H(+)</text>
        <dbReference type="Rhea" id="RHEA:19661"/>
        <dbReference type="ChEBI" id="CHEBI:15378"/>
        <dbReference type="ChEBI" id="CHEBI:57540"/>
        <dbReference type="ChEBI" id="CHEBI:57634"/>
        <dbReference type="ChEBI" id="CHEBI:57945"/>
        <dbReference type="ChEBI" id="CHEBI:61381"/>
        <dbReference type="EC" id="1.1.1.17"/>
    </reaction>
</comment>
<comment type="caution">
    <text evidence="10">The sequence shown here is derived from an EMBL/GenBank/DDBJ whole genome shotgun (WGS) entry which is preliminary data.</text>
</comment>
<evidence type="ECO:0000259" key="9">
    <source>
        <dbReference type="Pfam" id="PF08125"/>
    </source>
</evidence>
<feature type="domain" description="Mannitol dehydrogenase N-terminal" evidence="8">
    <location>
        <begin position="11"/>
        <end position="203"/>
    </location>
</feature>
<evidence type="ECO:0000259" key="8">
    <source>
        <dbReference type="Pfam" id="PF01232"/>
    </source>
</evidence>
<evidence type="ECO:0000313" key="10">
    <source>
        <dbReference type="EMBL" id="KAK7466362.1"/>
    </source>
</evidence>
<dbReference type="Pfam" id="PF01232">
    <property type="entry name" value="Mannitol_dh"/>
    <property type="match status" value="1"/>
</dbReference>
<dbReference type="NCBIfam" id="NF002652">
    <property type="entry name" value="PRK02318.2-5"/>
    <property type="match status" value="1"/>
</dbReference>
<evidence type="ECO:0000256" key="6">
    <source>
        <dbReference type="ARBA" id="ARBA00023027"/>
    </source>
</evidence>
<keyword evidence="5" id="KW-0560">Oxidoreductase</keyword>
<dbReference type="InterPro" id="IPR023027">
    <property type="entry name" value="Mannitol_DH_CS"/>
</dbReference>
<comment type="similarity">
    <text evidence="1">Belongs to the mannitol dehydrogenase family.</text>
</comment>
<dbReference type="Pfam" id="PF08125">
    <property type="entry name" value="Mannitol_dh_C"/>
    <property type="match status" value="1"/>
</dbReference>
<dbReference type="Gene3D" id="1.10.1040.10">
    <property type="entry name" value="N-(1-d-carboxylethyl)-l-norvaline Dehydrogenase, domain 2"/>
    <property type="match status" value="1"/>
</dbReference>
<name>A0ABR1JSA2_9AGAR</name>
<protein>
    <recommendedName>
        <fullName evidence="4">Mannitol-1-phosphate 5-dehydrogenase</fullName>
        <ecNumber evidence="3">1.1.1.17</ecNumber>
    </recommendedName>
</protein>
<proteinExistence type="inferred from homology"/>
<dbReference type="InterPro" id="IPR023028">
    <property type="entry name" value="Mannitol_1_phos_5_DH"/>
</dbReference>
<evidence type="ECO:0000256" key="3">
    <source>
        <dbReference type="ARBA" id="ARBA00012939"/>
    </source>
</evidence>
<dbReference type="PRINTS" id="PR00084">
    <property type="entry name" value="MTLDHDRGNASE"/>
</dbReference>
<evidence type="ECO:0000256" key="7">
    <source>
        <dbReference type="ARBA" id="ARBA00048615"/>
    </source>
</evidence>